<dbReference type="InterPro" id="IPR010666">
    <property type="entry name" value="Znf_GRF"/>
</dbReference>
<keyword evidence="5" id="KW-0472">Membrane</keyword>
<accession>A0A9C6TIF1</accession>
<evidence type="ECO:0000256" key="3">
    <source>
        <dbReference type="ARBA" id="ARBA00022833"/>
    </source>
</evidence>
<evidence type="ECO:0000313" key="7">
    <source>
        <dbReference type="Proteomes" id="UP000515211"/>
    </source>
</evidence>
<dbReference type="AlphaFoldDB" id="A0A9C6TIF1"/>
<feature type="domain" description="GRF-type" evidence="6">
    <location>
        <begin position="144"/>
        <end position="185"/>
    </location>
</feature>
<keyword evidence="3" id="KW-0862">Zinc</keyword>
<organism evidence="7 8">
    <name type="scientific">Arachis duranensis</name>
    <name type="common">Wild peanut</name>
    <dbReference type="NCBI Taxonomy" id="130453"/>
    <lineage>
        <taxon>Eukaryota</taxon>
        <taxon>Viridiplantae</taxon>
        <taxon>Streptophyta</taxon>
        <taxon>Embryophyta</taxon>
        <taxon>Tracheophyta</taxon>
        <taxon>Spermatophyta</taxon>
        <taxon>Magnoliopsida</taxon>
        <taxon>eudicotyledons</taxon>
        <taxon>Gunneridae</taxon>
        <taxon>Pentapetalae</taxon>
        <taxon>rosids</taxon>
        <taxon>fabids</taxon>
        <taxon>Fabales</taxon>
        <taxon>Fabaceae</taxon>
        <taxon>Papilionoideae</taxon>
        <taxon>50 kb inversion clade</taxon>
        <taxon>dalbergioids sensu lato</taxon>
        <taxon>Dalbergieae</taxon>
        <taxon>Pterocarpus clade</taxon>
        <taxon>Arachis</taxon>
    </lineage>
</organism>
<keyword evidence="7" id="KW-1185">Reference proteome</keyword>
<evidence type="ECO:0000256" key="4">
    <source>
        <dbReference type="PROSITE-ProRule" id="PRU01343"/>
    </source>
</evidence>
<dbReference type="RefSeq" id="XP_052114667.1">
    <property type="nucleotide sequence ID" value="XM_052258707.1"/>
</dbReference>
<protein>
    <submittedName>
        <fullName evidence="8">Uncharacterized protein LOC127745638</fullName>
    </submittedName>
</protein>
<dbReference type="PROSITE" id="PS51999">
    <property type="entry name" value="ZF_GRF"/>
    <property type="match status" value="1"/>
</dbReference>
<dbReference type="Proteomes" id="UP000515211">
    <property type="component" value="Chromosome 3"/>
</dbReference>
<proteinExistence type="predicted"/>
<sequence>MSKVPFVPMKVENADKCTHERRKLPNVTINRDIRGTKLTKPYSGVDSVSNSSSVALPGVTWHGGLLTWIAEVCDRYNVSSTPKFSKFKPCSIPNKNPNPRFTKIFEIKPMSRRRVFTPTSTGSGSVSGSSNSRRVHDRKFNGRCFCGLGVTLLQSGTAMNPGRWFVRCPNWKNSDCNFFAWVDEIEGQWEDLRRPLSERKIKEDVNDAKAEPKMLMMLGRCEVEVSKVRIWLVIMSMVVVCNVVCTLYLILRGF</sequence>
<dbReference type="PANTHER" id="PTHR33248">
    <property type="entry name" value="ZINC ION-BINDING PROTEIN"/>
    <property type="match status" value="1"/>
</dbReference>
<gene>
    <name evidence="8" type="primary">LOC127745638</name>
</gene>
<evidence type="ECO:0000256" key="1">
    <source>
        <dbReference type="ARBA" id="ARBA00022723"/>
    </source>
</evidence>
<keyword evidence="5" id="KW-1133">Transmembrane helix</keyword>
<dbReference type="KEGG" id="adu:127745638"/>
<evidence type="ECO:0000313" key="8">
    <source>
        <dbReference type="RefSeq" id="XP_052114667.1"/>
    </source>
</evidence>
<reference evidence="8" key="2">
    <citation type="submission" date="2025-08" db="UniProtKB">
        <authorList>
            <consortium name="RefSeq"/>
        </authorList>
    </citation>
    <scope>IDENTIFICATION</scope>
    <source>
        <tissue evidence="8">Whole plant</tissue>
    </source>
</reference>
<reference evidence="7" key="1">
    <citation type="journal article" date="2016" name="Nat. Genet.">
        <title>The genome sequences of Arachis duranensis and Arachis ipaensis, the diploid ancestors of cultivated peanut.</title>
        <authorList>
            <person name="Bertioli D.J."/>
            <person name="Cannon S.B."/>
            <person name="Froenicke L."/>
            <person name="Huang G."/>
            <person name="Farmer A.D."/>
            <person name="Cannon E.K."/>
            <person name="Liu X."/>
            <person name="Gao D."/>
            <person name="Clevenger J."/>
            <person name="Dash S."/>
            <person name="Ren L."/>
            <person name="Moretzsohn M.C."/>
            <person name="Shirasawa K."/>
            <person name="Huang W."/>
            <person name="Vidigal B."/>
            <person name="Abernathy B."/>
            <person name="Chu Y."/>
            <person name="Niederhuth C.E."/>
            <person name="Umale P."/>
            <person name="Araujo A.C."/>
            <person name="Kozik A."/>
            <person name="Kim K.D."/>
            <person name="Burow M.D."/>
            <person name="Varshney R.K."/>
            <person name="Wang X."/>
            <person name="Zhang X."/>
            <person name="Barkley N."/>
            <person name="Guimaraes P.M."/>
            <person name="Isobe S."/>
            <person name="Guo B."/>
            <person name="Liao B."/>
            <person name="Stalker H.T."/>
            <person name="Schmitz R.J."/>
            <person name="Scheffler B.E."/>
            <person name="Leal-Bertioli S.C."/>
            <person name="Xun X."/>
            <person name="Jackson S.A."/>
            <person name="Michelmore R."/>
            <person name="Ozias-Akins P."/>
        </authorList>
    </citation>
    <scope>NUCLEOTIDE SEQUENCE [LARGE SCALE GENOMIC DNA]</scope>
    <source>
        <strain evidence="7">cv. V14167</strain>
    </source>
</reference>
<evidence type="ECO:0000259" key="6">
    <source>
        <dbReference type="PROSITE" id="PS51999"/>
    </source>
</evidence>
<keyword evidence="5" id="KW-0812">Transmembrane</keyword>
<dbReference type="GO" id="GO:0008270">
    <property type="term" value="F:zinc ion binding"/>
    <property type="evidence" value="ECO:0007669"/>
    <property type="project" value="UniProtKB-KW"/>
</dbReference>
<evidence type="ECO:0000256" key="5">
    <source>
        <dbReference type="SAM" id="Phobius"/>
    </source>
</evidence>
<name>A0A9C6TIF1_ARADU</name>
<dbReference type="GeneID" id="127745638"/>
<dbReference type="Pfam" id="PF06839">
    <property type="entry name" value="Zn_ribbon_GRF"/>
    <property type="match status" value="1"/>
</dbReference>
<feature type="transmembrane region" description="Helical" evidence="5">
    <location>
        <begin position="230"/>
        <end position="251"/>
    </location>
</feature>
<keyword evidence="1" id="KW-0479">Metal-binding</keyword>
<evidence type="ECO:0000256" key="2">
    <source>
        <dbReference type="ARBA" id="ARBA00022771"/>
    </source>
</evidence>
<keyword evidence="2 4" id="KW-0863">Zinc-finger</keyword>